<gene>
    <name evidence="1" type="ORF">LCGC14_2715020</name>
</gene>
<evidence type="ECO:0000313" key="1">
    <source>
        <dbReference type="EMBL" id="KKK91234.1"/>
    </source>
</evidence>
<dbReference type="AlphaFoldDB" id="A0A0F9BKV5"/>
<protein>
    <submittedName>
        <fullName evidence="1">Uncharacterized protein</fullName>
    </submittedName>
</protein>
<feature type="non-terminal residue" evidence="1">
    <location>
        <position position="1"/>
    </location>
</feature>
<dbReference type="EMBL" id="LAZR01048744">
    <property type="protein sequence ID" value="KKK91234.1"/>
    <property type="molecule type" value="Genomic_DNA"/>
</dbReference>
<organism evidence="1">
    <name type="scientific">marine sediment metagenome</name>
    <dbReference type="NCBI Taxonomy" id="412755"/>
    <lineage>
        <taxon>unclassified sequences</taxon>
        <taxon>metagenomes</taxon>
        <taxon>ecological metagenomes</taxon>
    </lineage>
</organism>
<proteinExistence type="predicted"/>
<comment type="caution">
    <text evidence="1">The sequence shown here is derived from an EMBL/GenBank/DDBJ whole genome shotgun (WGS) entry which is preliminary data.</text>
</comment>
<name>A0A0F9BKV5_9ZZZZ</name>
<reference evidence="1" key="1">
    <citation type="journal article" date="2015" name="Nature">
        <title>Complex archaea that bridge the gap between prokaryotes and eukaryotes.</title>
        <authorList>
            <person name="Spang A."/>
            <person name="Saw J.H."/>
            <person name="Jorgensen S.L."/>
            <person name="Zaremba-Niedzwiedzka K."/>
            <person name="Martijn J."/>
            <person name="Lind A.E."/>
            <person name="van Eijk R."/>
            <person name="Schleper C."/>
            <person name="Guy L."/>
            <person name="Ettema T.J."/>
        </authorList>
    </citation>
    <scope>NUCLEOTIDE SEQUENCE</scope>
</reference>
<sequence length="242" mass="27651">KPLGPSGNLASGVADTIDLIMDLFPQKHMPMVEKFGIVANEFGKGYYPQYNDAMMALQGYQMGQWYSRSGEPLPLKATWEGLVVRALFGGRTEEELHWYDVREDVYQDNLDFRNIVDENHKFLKKMFTYYWDGDTPREQLVQSLQALAYMSEAWPEAERQAILTASLLEESPQGEPSVAQFIAEHIASGRAGDGFEDMLDYFPDIPAELREELKAIGQEAFRQGRENDKLIINKVIRENTTQ</sequence>
<accession>A0A0F9BKV5</accession>